<name>V5H2S6_PHOLE</name>
<proteinExistence type="predicted"/>
<dbReference type="EMBL" id="DF196820">
    <property type="protein sequence ID" value="GAD31382.1"/>
    <property type="molecule type" value="Genomic_DNA"/>
</dbReference>
<evidence type="ECO:0000313" key="2">
    <source>
        <dbReference type="Proteomes" id="UP000030675"/>
    </source>
</evidence>
<accession>V5H2S6</accession>
<sequence length="98" mass="11518">MAKSTDLASIVTQKNPVNMKKEYSLEHRFISRLEHTRAVFGYISLETIVNGQLKQKINFNLLNLKKVYTITYIERKYSSIPECFKVYNRKNSTQVKID</sequence>
<organism evidence="1 2">
    <name type="scientific">Photobacterium leiognathi lrivu.4.1</name>
    <dbReference type="NCBI Taxonomy" id="1248232"/>
    <lineage>
        <taxon>Bacteria</taxon>
        <taxon>Pseudomonadati</taxon>
        <taxon>Pseudomonadota</taxon>
        <taxon>Gammaproteobacteria</taxon>
        <taxon>Vibrionales</taxon>
        <taxon>Vibrionaceae</taxon>
        <taxon>Photobacterium</taxon>
    </lineage>
</organism>
<dbReference type="HOGENOM" id="CLU_182256_0_0_6"/>
<reference evidence="2" key="1">
    <citation type="submission" date="2012-12" db="EMBL/GenBank/DDBJ databases">
        <title>Genome Sequence of Photobacterium leiognathi lrivu.4.1.</title>
        <authorList>
            <person name="Urbanczyk H."/>
            <person name="Ogura Y."/>
            <person name="Hayashi T."/>
            <person name="Dunlap P.V."/>
        </authorList>
    </citation>
    <scope>NUCLEOTIDE SEQUENCE [LARGE SCALE GENOMIC DNA]</scope>
    <source>
        <strain evidence="2">lrivu.4.1</strain>
    </source>
</reference>
<dbReference type="Proteomes" id="UP000030675">
    <property type="component" value="Unassembled WGS sequence"/>
</dbReference>
<gene>
    <name evidence="1" type="ORF">PLEI_3040</name>
</gene>
<protein>
    <submittedName>
        <fullName evidence="1">Uncharacterized protein</fullName>
    </submittedName>
</protein>
<dbReference type="AlphaFoldDB" id="V5H2S6"/>
<evidence type="ECO:0000313" key="1">
    <source>
        <dbReference type="EMBL" id="GAD31382.1"/>
    </source>
</evidence>